<dbReference type="PROSITE" id="PS51718">
    <property type="entry name" value="G_DYNAMIN_2"/>
    <property type="match status" value="1"/>
</dbReference>
<gene>
    <name evidence="4" type="ORF">AB1Y20_019473</name>
</gene>
<keyword evidence="5" id="KW-1185">Reference proteome</keyword>
<dbReference type="InterPro" id="IPR022812">
    <property type="entry name" value="Dynamin"/>
</dbReference>
<proteinExistence type="predicted"/>
<feature type="compositionally biased region" description="Basic and acidic residues" evidence="1">
    <location>
        <begin position="648"/>
        <end position="658"/>
    </location>
</feature>
<dbReference type="GO" id="GO:0003924">
    <property type="term" value="F:GTPase activity"/>
    <property type="evidence" value="ECO:0007669"/>
    <property type="project" value="InterPro"/>
</dbReference>
<dbReference type="InterPro" id="IPR001401">
    <property type="entry name" value="Dynamin_GTPase"/>
</dbReference>
<protein>
    <recommendedName>
        <fullName evidence="3">Dynamin-type G domain-containing protein</fullName>
    </recommendedName>
</protein>
<dbReference type="GO" id="GO:0005525">
    <property type="term" value="F:GTP binding"/>
    <property type="evidence" value="ECO:0007669"/>
    <property type="project" value="InterPro"/>
</dbReference>
<organism evidence="4 5">
    <name type="scientific">Prymnesium parvum</name>
    <name type="common">Toxic golden alga</name>
    <dbReference type="NCBI Taxonomy" id="97485"/>
    <lineage>
        <taxon>Eukaryota</taxon>
        <taxon>Haptista</taxon>
        <taxon>Haptophyta</taxon>
        <taxon>Prymnesiophyceae</taxon>
        <taxon>Prymnesiales</taxon>
        <taxon>Prymnesiaceae</taxon>
        <taxon>Prymnesium</taxon>
    </lineage>
</organism>
<dbReference type="PRINTS" id="PR00195">
    <property type="entry name" value="DYNAMIN"/>
</dbReference>
<dbReference type="GO" id="GO:0016020">
    <property type="term" value="C:membrane"/>
    <property type="evidence" value="ECO:0007669"/>
    <property type="project" value="TreeGrafter"/>
</dbReference>
<evidence type="ECO:0000313" key="5">
    <source>
        <dbReference type="Proteomes" id="UP001515480"/>
    </source>
</evidence>
<dbReference type="InterPro" id="IPR045063">
    <property type="entry name" value="Dynamin_N"/>
</dbReference>
<keyword evidence="2" id="KW-0732">Signal</keyword>
<accession>A0AB34JR94</accession>
<dbReference type="EMBL" id="JBGBPQ010000005">
    <property type="protein sequence ID" value="KAL1524583.1"/>
    <property type="molecule type" value="Genomic_DNA"/>
</dbReference>
<evidence type="ECO:0000256" key="2">
    <source>
        <dbReference type="SAM" id="SignalP"/>
    </source>
</evidence>
<dbReference type="InterPro" id="IPR030381">
    <property type="entry name" value="G_DYNAMIN_dom"/>
</dbReference>
<feature type="signal peptide" evidence="2">
    <location>
        <begin position="1"/>
        <end position="22"/>
    </location>
</feature>
<dbReference type="AlphaFoldDB" id="A0AB34JR94"/>
<evidence type="ECO:0000259" key="3">
    <source>
        <dbReference type="PROSITE" id="PS51718"/>
    </source>
</evidence>
<feature type="region of interest" description="Disordered" evidence="1">
    <location>
        <begin position="631"/>
        <end position="658"/>
    </location>
</feature>
<dbReference type="Proteomes" id="UP001515480">
    <property type="component" value="Unassembled WGS sequence"/>
</dbReference>
<dbReference type="GO" id="GO:0005874">
    <property type="term" value="C:microtubule"/>
    <property type="evidence" value="ECO:0007669"/>
    <property type="project" value="TreeGrafter"/>
</dbReference>
<dbReference type="Pfam" id="PF00350">
    <property type="entry name" value="Dynamin_N"/>
    <property type="match status" value="1"/>
</dbReference>
<name>A0AB34JR94_PRYPA</name>
<dbReference type="SMART" id="SM00053">
    <property type="entry name" value="DYNc"/>
    <property type="match status" value="1"/>
</dbReference>
<dbReference type="PANTHER" id="PTHR11566">
    <property type="entry name" value="DYNAMIN"/>
    <property type="match status" value="1"/>
</dbReference>
<dbReference type="Gene3D" id="3.40.50.300">
    <property type="entry name" value="P-loop containing nucleotide triphosphate hydrolases"/>
    <property type="match status" value="1"/>
</dbReference>
<reference evidence="4 5" key="1">
    <citation type="journal article" date="2024" name="Science">
        <title>Giant polyketide synthase enzymes in the biosynthesis of giant marine polyether toxins.</title>
        <authorList>
            <person name="Fallon T.R."/>
            <person name="Shende V.V."/>
            <person name="Wierzbicki I.H."/>
            <person name="Pendleton A.L."/>
            <person name="Watervoot N.F."/>
            <person name="Auber R.P."/>
            <person name="Gonzalez D.J."/>
            <person name="Wisecaver J.H."/>
            <person name="Moore B.S."/>
        </authorList>
    </citation>
    <scope>NUCLEOTIDE SEQUENCE [LARGE SCALE GENOMIC DNA]</scope>
    <source>
        <strain evidence="4 5">12B1</strain>
    </source>
</reference>
<sequence length="765" mass="84663">MVVQHAALCVALLSASLIPLHAVDAPPPPADVLDIQCELAELLCRLEASPELPTVVIVGHHNDGKSALLEALVGVRLSHVGSSTTTRRPLRVQLQHDSSLSAPAFFLAHAGGDEHQCSLGEVRAHIEAENERLSQRAEVDETFIEVRMRWKHAINVVLIDTPGLLSIPSKSTVADVELQRRSDAVEQIVLRQLSNPSRIILCLEDTSDWQLARTLPVVQRVDPQLSRTVVVAAKLDAKVAQFSMPEDLHRLLNPRHLLATHKGLLAGPIFTSVPPLRGEQEDADSVFAGEVEEHEAALRHSLEERLGSAAYSSRIGVSAVRRAIEPVVCAQWVQLHAHAAKTLEAQLTQLQRQQALVDTYESLEDFAHRYSSAISALLKGSIAIEASEHGETLEQERQASGSGAFCTLARPSATERKRATGEPAPIDLPAGAGAALSEASEDGAAALWMHAGMRLYGGAQYWRAIREFAIGAAEVPEAELTVEEIVNAMGFDGYHDGVNYLRAVCIIVLQRAKGFFEGNLRKLRLRLIHVMSRMSDPVDALLRAEADELSAELFSGGDAQASRPFNAQMHARHIGLANTVYAKFVDDAMEDCMKKCMNDVQAMTKYVSWDFHSGTKDALYNVLIEPISSRLQRPSGGERRGRGRSRRDRREDEARKSTDSFGSYEELVDGLTEILTSRRVSEQMRLLMNDLVREIIMAWREEFCRMISLKFNSFFLMPFCDTLPRYMRRELARLQRESETSEQGLSSDVSQVCSCRSDPFDLTPL</sequence>
<evidence type="ECO:0000313" key="4">
    <source>
        <dbReference type="EMBL" id="KAL1524583.1"/>
    </source>
</evidence>
<evidence type="ECO:0000256" key="1">
    <source>
        <dbReference type="SAM" id="MobiDB-lite"/>
    </source>
</evidence>
<feature type="chain" id="PRO_5044261085" description="Dynamin-type G domain-containing protein" evidence="2">
    <location>
        <begin position="23"/>
        <end position="765"/>
    </location>
</feature>
<dbReference type="GO" id="GO:0008017">
    <property type="term" value="F:microtubule binding"/>
    <property type="evidence" value="ECO:0007669"/>
    <property type="project" value="TreeGrafter"/>
</dbReference>
<dbReference type="PANTHER" id="PTHR11566:SF78">
    <property type="entry name" value="DYNAMIN-LIKE PROTEIN ARC5"/>
    <property type="match status" value="1"/>
</dbReference>
<feature type="domain" description="Dynamin-type G" evidence="3">
    <location>
        <begin position="49"/>
        <end position="337"/>
    </location>
</feature>
<comment type="caution">
    <text evidence="4">The sequence shown here is derived from an EMBL/GenBank/DDBJ whole genome shotgun (WGS) entry which is preliminary data.</text>
</comment>
<dbReference type="GO" id="GO:0005737">
    <property type="term" value="C:cytoplasm"/>
    <property type="evidence" value="ECO:0007669"/>
    <property type="project" value="TreeGrafter"/>
</dbReference>
<dbReference type="SUPFAM" id="SSF52540">
    <property type="entry name" value="P-loop containing nucleoside triphosphate hydrolases"/>
    <property type="match status" value="1"/>
</dbReference>
<dbReference type="InterPro" id="IPR027417">
    <property type="entry name" value="P-loop_NTPase"/>
</dbReference>